<dbReference type="PANTHER" id="PTHR48111">
    <property type="entry name" value="REGULATOR OF RPOS"/>
    <property type="match status" value="1"/>
</dbReference>
<protein>
    <submittedName>
        <fullName evidence="8">Two-component system, NarL family, nitrate/nitrite response regulator NarL</fullName>
    </submittedName>
</protein>
<dbReference type="Proteomes" id="UP000199155">
    <property type="component" value="Unassembled WGS sequence"/>
</dbReference>
<name>A0A1G9FJK9_9ACTN</name>
<sequence>MAMRCLLVDDNARFLEVAKALLERGGASVVALAGSSTEALAHARELRPDVALLDIDLDGESGFDVAELLAGIVPHLIMISTHAQEDFEELIAESPVLGLLPKSRLSAEAVGEMVGARD</sequence>
<evidence type="ECO:0000256" key="4">
    <source>
        <dbReference type="ARBA" id="ARBA00023125"/>
    </source>
</evidence>
<keyword evidence="1 6" id="KW-0597">Phosphoprotein</keyword>
<dbReference type="SUPFAM" id="SSF52172">
    <property type="entry name" value="CheY-like"/>
    <property type="match status" value="1"/>
</dbReference>
<evidence type="ECO:0000256" key="2">
    <source>
        <dbReference type="ARBA" id="ARBA00023012"/>
    </source>
</evidence>
<dbReference type="SMART" id="SM00448">
    <property type="entry name" value="REC"/>
    <property type="match status" value="1"/>
</dbReference>
<evidence type="ECO:0000256" key="3">
    <source>
        <dbReference type="ARBA" id="ARBA00023015"/>
    </source>
</evidence>
<dbReference type="CDD" id="cd00156">
    <property type="entry name" value="REC"/>
    <property type="match status" value="1"/>
</dbReference>
<dbReference type="Gene3D" id="3.40.50.2300">
    <property type="match status" value="1"/>
</dbReference>
<dbReference type="STRING" id="417292.SAMN05421806_113167"/>
<evidence type="ECO:0000259" key="7">
    <source>
        <dbReference type="PROSITE" id="PS50110"/>
    </source>
</evidence>
<dbReference type="GO" id="GO:0005829">
    <property type="term" value="C:cytosol"/>
    <property type="evidence" value="ECO:0007669"/>
    <property type="project" value="TreeGrafter"/>
</dbReference>
<evidence type="ECO:0000256" key="1">
    <source>
        <dbReference type="ARBA" id="ARBA00022553"/>
    </source>
</evidence>
<proteinExistence type="predicted"/>
<evidence type="ECO:0000313" key="9">
    <source>
        <dbReference type="Proteomes" id="UP000199155"/>
    </source>
</evidence>
<dbReference type="GO" id="GO:0032993">
    <property type="term" value="C:protein-DNA complex"/>
    <property type="evidence" value="ECO:0007669"/>
    <property type="project" value="TreeGrafter"/>
</dbReference>
<dbReference type="GO" id="GO:0000156">
    <property type="term" value="F:phosphorelay response regulator activity"/>
    <property type="evidence" value="ECO:0007669"/>
    <property type="project" value="TreeGrafter"/>
</dbReference>
<accession>A0A1G9FJK9</accession>
<gene>
    <name evidence="8" type="ORF">SAMN05421806_113167</name>
</gene>
<dbReference type="EMBL" id="FNFF01000013">
    <property type="protein sequence ID" value="SDK88527.1"/>
    <property type="molecule type" value="Genomic_DNA"/>
</dbReference>
<feature type="domain" description="Response regulatory" evidence="7">
    <location>
        <begin position="4"/>
        <end position="118"/>
    </location>
</feature>
<keyword evidence="2" id="KW-0902">Two-component regulatory system</keyword>
<evidence type="ECO:0000256" key="6">
    <source>
        <dbReference type="PROSITE-ProRule" id="PRU00169"/>
    </source>
</evidence>
<dbReference type="Pfam" id="PF00072">
    <property type="entry name" value="Response_reg"/>
    <property type="match status" value="1"/>
</dbReference>
<dbReference type="GO" id="GO:0006355">
    <property type="term" value="P:regulation of DNA-templated transcription"/>
    <property type="evidence" value="ECO:0007669"/>
    <property type="project" value="TreeGrafter"/>
</dbReference>
<dbReference type="RefSeq" id="WP_093614782.1">
    <property type="nucleotide sequence ID" value="NZ_FNFF01000013.1"/>
</dbReference>
<dbReference type="OrthoDB" id="7352332at2"/>
<dbReference type="PROSITE" id="PS50110">
    <property type="entry name" value="RESPONSE_REGULATORY"/>
    <property type="match status" value="1"/>
</dbReference>
<organism evidence="8 9">
    <name type="scientific">Streptomyces indicus</name>
    <dbReference type="NCBI Taxonomy" id="417292"/>
    <lineage>
        <taxon>Bacteria</taxon>
        <taxon>Bacillati</taxon>
        <taxon>Actinomycetota</taxon>
        <taxon>Actinomycetes</taxon>
        <taxon>Kitasatosporales</taxon>
        <taxon>Streptomycetaceae</taxon>
        <taxon>Streptomyces</taxon>
    </lineage>
</organism>
<evidence type="ECO:0000256" key="5">
    <source>
        <dbReference type="ARBA" id="ARBA00023163"/>
    </source>
</evidence>
<feature type="modified residue" description="4-aspartylphosphate" evidence="6">
    <location>
        <position position="54"/>
    </location>
</feature>
<dbReference type="InterPro" id="IPR039420">
    <property type="entry name" value="WalR-like"/>
</dbReference>
<keyword evidence="9" id="KW-1185">Reference proteome</keyword>
<dbReference type="InterPro" id="IPR011006">
    <property type="entry name" value="CheY-like_superfamily"/>
</dbReference>
<keyword evidence="5" id="KW-0804">Transcription</keyword>
<dbReference type="AlphaFoldDB" id="A0A1G9FJK9"/>
<dbReference type="PANTHER" id="PTHR48111:SF1">
    <property type="entry name" value="TWO-COMPONENT RESPONSE REGULATOR ORR33"/>
    <property type="match status" value="1"/>
</dbReference>
<evidence type="ECO:0000313" key="8">
    <source>
        <dbReference type="EMBL" id="SDK88527.1"/>
    </source>
</evidence>
<reference evidence="8 9" key="1">
    <citation type="submission" date="2016-10" db="EMBL/GenBank/DDBJ databases">
        <authorList>
            <person name="de Groot N.N."/>
        </authorList>
    </citation>
    <scope>NUCLEOTIDE SEQUENCE [LARGE SCALE GENOMIC DNA]</scope>
    <source>
        <strain evidence="8 9">CGMCC 4.5727</strain>
    </source>
</reference>
<dbReference type="GO" id="GO:0000976">
    <property type="term" value="F:transcription cis-regulatory region binding"/>
    <property type="evidence" value="ECO:0007669"/>
    <property type="project" value="TreeGrafter"/>
</dbReference>
<dbReference type="InterPro" id="IPR001789">
    <property type="entry name" value="Sig_transdc_resp-reg_receiver"/>
</dbReference>
<keyword evidence="3" id="KW-0805">Transcription regulation</keyword>
<keyword evidence="4" id="KW-0238">DNA-binding</keyword>